<comment type="caution">
    <text evidence="1">The sequence shown here is derived from an EMBL/GenBank/DDBJ whole genome shotgun (WGS) entry which is preliminary data.</text>
</comment>
<accession>A0ABN1MRL0</accession>
<keyword evidence="2" id="KW-1185">Reference proteome</keyword>
<sequence length="283" mass="32074">MSYFKNPIVRIENGIYTGSDDRASLYDLLIPENFNGKLVVFVHGYKGFKDWGAWNLVEFTFVDAGFGFAKINLTHNGGTTEQAIDFPDLEAFGRNTYSKEIEDIHYFMDHLSEIKLPEHSLHLIGHSRGGGDVIIAASESKRIASFATWAAISSISQRMPTGEKLETWRSNGVRFELNSRTHQEMPVFFSLYEDFIQNETRLDIREACRKIHVPRLIIHGSNDTAVSIGEGEQLAEWLTTPLIEIPGASHTFGASHLWKSFTLPEDLKTVCELTIRFFNDQIV</sequence>
<dbReference type="Gene3D" id="3.40.50.1820">
    <property type="entry name" value="alpha/beta hydrolase"/>
    <property type="match status" value="1"/>
</dbReference>
<dbReference type="Proteomes" id="UP001501126">
    <property type="component" value="Unassembled WGS sequence"/>
</dbReference>
<proteinExistence type="predicted"/>
<protein>
    <recommendedName>
        <fullName evidence="3">Alpha/beta hydrolase</fullName>
    </recommendedName>
</protein>
<dbReference type="EMBL" id="BAAAFH010000011">
    <property type="protein sequence ID" value="GAA0875487.1"/>
    <property type="molecule type" value="Genomic_DNA"/>
</dbReference>
<name>A0ABN1MRL0_9FLAO</name>
<dbReference type="RefSeq" id="WP_343787029.1">
    <property type="nucleotide sequence ID" value="NZ_BAAAFH010000011.1"/>
</dbReference>
<organism evidence="1 2">
    <name type="scientific">Wandonia haliotis</name>
    <dbReference type="NCBI Taxonomy" id="574963"/>
    <lineage>
        <taxon>Bacteria</taxon>
        <taxon>Pseudomonadati</taxon>
        <taxon>Bacteroidota</taxon>
        <taxon>Flavobacteriia</taxon>
        <taxon>Flavobacteriales</taxon>
        <taxon>Crocinitomicaceae</taxon>
        <taxon>Wandonia</taxon>
    </lineage>
</organism>
<evidence type="ECO:0000313" key="2">
    <source>
        <dbReference type="Proteomes" id="UP001501126"/>
    </source>
</evidence>
<dbReference type="InterPro" id="IPR029058">
    <property type="entry name" value="AB_hydrolase_fold"/>
</dbReference>
<reference evidence="1 2" key="1">
    <citation type="journal article" date="2019" name="Int. J. Syst. Evol. Microbiol.">
        <title>The Global Catalogue of Microorganisms (GCM) 10K type strain sequencing project: providing services to taxonomists for standard genome sequencing and annotation.</title>
        <authorList>
            <consortium name="The Broad Institute Genomics Platform"/>
            <consortium name="The Broad Institute Genome Sequencing Center for Infectious Disease"/>
            <person name="Wu L."/>
            <person name="Ma J."/>
        </authorList>
    </citation>
    <scope>NUCLEOTIDE SEQUENCE [LARGE SCALE GENOMIC DNA]</scope>
    <source>
        <strain evidence="1 2">JCM 16083</strain>
    </source>
</reference>
<dbReference type="SUPFAM" id="SSF53474">
    <property type="entry name" value="alpha/beta-Hydrolases"/>
    <property type="match status" value="1"/>
</dbReference>
<evidence type="ECO:0000313" key="1">
    <source>
        <dbReference type="EMBL" id="GAA0875487.1"/>
    </source>
</evidence>
<gene>
    <name evidence="1" type="ORF">GCM10009118_18960</name>
</gene>
<evidence type="ECO:0008006" key="3">
    <source>
        <dbReference type="Google" id="ProtNLM"/>
    </source>
</evidence>